<sequence>MRSTNPVFTRSEQFSHASPAPQYDQQQYGRQYGAPQYSQPGAPAPYQTQPGPHGVMTIDDVITKTAITMGALIVAAALTFLFLPPQLMLPALIGSGIVGFVTVMLVAFRRTISPAMVLVYAAIEGVFIGAFSLMFELLYPGIVVQAVVGTFIAAGATLAAYKFLRIKVTSRFRKIVTIATFALAGTLLVNFVLALFGTNLGLRSFEFTPLAGIISAIAVVLAVASLIMDFDFVEQGIRNRLPATESWRAAFGLTVTMVWLYTEILRILSYFRSN</sequence>
<feature type="transmembrane region" description="Helical" evidence="2">
    <location>
        <begin position="115"/>
        <end position="135"/>
    </location>
</feature>
<keyword evidence="2" id="KW-0812">Transmembrane</keyword>
<name>A0A4Q9KDA2_9ACTN</name>
<organism evidence="3 4">
    <name type="scientific">Propioniciclava sinopodophylli</name>
    <dbReference type="NCBI Taxonomy" id="1837344"/>
    <lineage>
        <taxon>Bacteria</taxon>
        <taxon>Bacillati</taxon>
        <taxon>Actinomycetota</taxon>
        <taxon>Actinomycetes</taxon>
        <taxon>Propionibacteriales</taxon>
        <taxon>Propionibacteriaceae</taxon>
        <taxon>Propioniciclava</taxon>
    </lineage>
</organism>
<accession>A0A4Q9KDA2</accession>
<dbReference type="InterPro" id="IPR010539">
    <property type="entry name" value="BaxI_1-like"/>
</dbReference>
<proteinExistence type="predicted"/>
<feature type="transmembrane region" description="Helical" evidence="2">
    <location>
        <begin position="209"/>
        <end position="228"/>
    </location>
</feature>
<dbReference type="AlphaFoldDB" id="A0A4Q9KDA2"/>
<feature type="compositionally biased region" description="Polar residues" evidence="1">
    <location>
        <begin position="1"/>
        <end position="16"/>
    </location>
</feature>
<dbReference type="PANTHER" id="PTHR41282:SF1">
    <property type="entry name" value="CONSERVED TRANSMEMBRANE PROTEIN-RELATED"/>
    <property type="match status" value="1"/>
</dbReference>
<feature type="transmembrane region" description="Helical" evidence="2">
    <location>
        <begin position="66"/>
        <end position="83"/>
    </location>
</feature>
<dbReference type="RefSeq" id="WP_131168336.1">
    <property type="nucleotide sequence ID" value="NZ_SDMQ01000009.1"/>
</dbReference>
<evidence type="ECO:0000313" key="4">
    <source>
        <dbReference type="Proteomes" id="UP000292373"/>
    </source>
</evidence>
<dbReference type="PANTHER" id="PTHR41282">
    <property type="entry name" value="CONSERVED TRANSMEMBRANE PROTEIN-RELATED"/>
    <property type="match status" value="1"/>
</dbReference>
<evidence type="ECO:0000256" key="2">
    <source>
        <dbReference type="SAM" id="Phobius"/>
    </source>
</evidence>
<keyword evidence="2" id="KW-0472">Membrane</keyword>
<feature type="transmembrane region" description="Helical" evidence="2">
    <location>
        <begin position="89"/>
        <end position="108"/>
    </location>
</feature>
<protein>
    <submittedName>
        <fullName evidence="3">Bax inhibitor-1/YccA family protein</fullName>
    </submittedName>
</protein>
<feature type="transmembrane region" description="Helical" evidence="2">
    <location>
        <begin position="249"/>
        <end position="271"/>
    </location>
</feature>
<dbReference type="Proteomes" id="UP000292373">
    <property type="component" value="Unassembled WGS sequence"/>
</dbReference>
<evidence type="ECO:0000256" key="1">
    <source>
        <dbReference type="SAM" id="MobiDB-lite"/>
    </source>
</evidence>
<dbReference type="Pfam" id="PF12811">
    <property type="entry name" value="BaxI_1"/>
    <property type="match status" value="1"/>
</dbReference>
<keyword evidence="2" id="KW-1133">Transmembrane helix</keyword>
<gene>
    <name evidence="3" type="ORF">ET989_09575</name>
</gene>
<feature type="region of interest" description="Disordered" evidence="1">
    <location>
        <begin position="1"/>
        <end position="22"/>
    </location>
</feature>
<feature type="transmembrane region" description="Helical" evidence="2">
    <location>
        <begin position="176"/>
        <end position="197"/>
    </location>
</feature>
<dbReference type="PIRSF" id="PIRSF009160">
    <property type="entry name" value="UCP009160"/>
    <property type="match status" value="1"/>
</dbReference>
<reference evidence="3 4" key="1">
    <citation type="submission" date="2019-01" db="EMBL/GenBank/DDBJ databases">
        <title>Lactibacter flavus gen. nov., sp. nov., a novel bacterium of the family Propionibacteriaceae isolated from raw milk and dairy products.</title>
        <authorList>
            <person name="Huptas C."/>
            <person name="Wenning M."/>
            <person name="Breitenwieser F."/>
            <person name="Doll E."/>
            <person name="Von Neubeck M."/>
            <person name="Busse H.-J."/>
            <person name="Scherer S."/>
        </authorList>
    </citation>
    <scope>NUCLEOTIDE SEQUENCE [LARGE SCALE GENOMIC DNA]</scope>
    <source>
        <strain evidence="3 4">KCTC 33808</strain>
    </source>
</reference>
<comment type="caution">
    <text evidence="3">The sequence shown here is derived from an EMBL/GenBank/DDBJ whole genome shotgun (WGS) entry which is preliminary data.</text>
</comment>
<dbReference type="OrthoDB" id="116480at2"/>
<dbReference type="EMBL" id="SDMQ01000009">
    <property type="protein sequence ID" value="TBT83922.1"/>
    <property type="molecule type" value="Genomic_DNA"/>
</dbReference>
<evidence type="ECO:0000313" key="3">
    <source>
        <dbReference type="EMBL" id="TBT83922.1"/>
    </source>
</evidence>
<keyword evidence="4" id="KW-1185">Reference proteome</keyword>
<feature type="transmembrane region" description="Helical" evidence="2">
    <location>
        <begin position="141"/>
        <end position="164"/>
    </location>
</feature>